<dbReference type="GO" id="GO:0035497">
    <property type="term" value="F:cAMP response element binding"/>
    <property type="evidence" value="ECO:0007669"/>
    <property type="project" value="TreeGrafter"/>
</dbReference>
<keyword evidence="3" id="KW-0238">DNA-binding</keyword>
<dbReference type="PANTHER" id="PTHR46004">
    <property type="entry name" value="CYCLIC AMP RESPONSE ELEMENT-BINDING PROTEIN A"/>
    <property type="match status" value="1"/>
</dbReference>
<evidence type="ECO:0000256" key="6">
    <source>
        <dbReference type="SAM" id="Coils"/>
    </source>
</evidence>
<dbReference type="Gene3D" id="1.20.5.170">
    <property type="match status" value="1"/>
</dbReference>
<dbReference type="GO" id="GO:0005634">
    <property type="term" value="C:nucleus"/>
    <property type="evidence" value="ECO:0007669"/>
    <property type="project" value="UniProtKB-SubCell"/>
</dbReference>
<dbReference type="GO" id="GO:0000981">
    <property type="term" value="F:DNA-binding transcription factor activity, RNA polymerase II-specific"/>
    <property type="evidence" value="ECO:0007669"/>
    <property type="project" value="TreeGrafter"/>
</dbReference>
<dbReference type="eggNOG" id="KOG0709">
    <property type="taxonomic scope" value="Eukaryota"/>
</dbReference>
<dbReference type="InterPro" id="IPR004827">
    <property type="entry name" value="bZIP"/>
</dbReference>
<reference evidence="8" key="1">
    <citation type="submission" date="2012-04" db="EMBL/GenBank/DDBJ databases">
        <title>The Genome Sequence of Loa loa.</title>
        <authorList>
            <consortium name="The Broad Institute Genome Sequencing Platform"/>
            <consortium name="Broad Institute Genome Sequencing Center for Infectious Disease"/>
            <person name="Nutman T.B."/>
            <person name="Fink D.L."/>
            <person name="Russ C."/>
            <person name="Young S."/>
            <person name="Zeng Q."/>
            <person name="Gargeya S."/>
            <person name="Alvarado L."/>
            <person name="Berlin A."/>
            <person name="Chapman S.B."/>
            <person name="Chen Z."/>
            <person name="Freedman E."/>
            <person name="Gellesch M."/>
            <person name="Goldberg J."/>
            <person name="Griggs A."/>
            <person name="Gujja S."/>
            <person name="Heilman E.R."/>
            <person name="Heiman D."/>
            <person name="Howarth C."/>
            <person name="Mehta T."/>
            <person name="Neiman D."/>
            <person name="Pearson M."/>
            <person name="Roberts A."/>
            <person name="Saif S."/>
            <person name="Shea T."/>
            <person name="Shenoy N."/>
            <person name="Sisk P."/>
            <person name="Stolte C."/>
            <person name="Sykes S."/>
            <person name="White J."/>
            <person name="Yandava C."/>
            <person name="Haas B."/>
            <person name="Henn M.R."/>
            <person name="Nusbaum C."/>
            <person name="Birren B."/>
        </authorList>
    </citation>
    <scope>NUCLEOTIDE SEQUENCE [LARGE SCALE GENOMIC DNA]</scope>
</reference>
<keyword evidence="2" id="KW-0805">Transcription regulation</keyword>
<feature type="coiled-coil region" evidence="6">
    <location>
        <begin position="159"/>
        <end position="200"/>
    </location>
</feature>
<keyword evidence="5" id="KW-0539">Nucleus</keyword>
<evidence type="ECO:0000256" key="5">
    <source>
        <dbReference type="ARBA" id="ARBA00023242"/>
    </source>
</evidence>
<evidence type="ECO:0000313" key="9">
    <source>
        <dbReference type="WBParaSite" id="EN70_9509"/>
    </source>
</evidence>
<dbReference type="STRING" id="7209.A0A1I7W487"/>
<accession>A0A1I7W487</accession>
<name>A0A1I7W487_LOALO</name>
<feature type="domain" description="BZIP" evidence="7">
    <location>
        <begin position="134"/>
        <end position="197"/>
    </location>
</feature>
<evidence type="ECO:0000259" key="7">
    <source>
        <dbReference type="PROSITE" id="PS50217"/>
    </source>
</evidence>
<evidence type="ECO:0000256" key="2">
    <source>
        <dbReference type="ARBA" id="ARBA00023015"/>
    </source>
</evidence>
<dbReference type="PROSITE" id="PS00036">
    <property type="entry name" value="BZIP_BASIC"/>
    <property type="match status" value="1"/>
</dbReference>
<dbReference type="Proteomes" id="UP000095285">
    <property type="component" value="Unassembled WGS sequence"/>
</dbReference>
<keyword evidence="4" id="KW-0804">Transcription</keyword>
<dbReference type="AlphaFoldDB" id="A0A1I7W487"/>
<comment type="subcellular location">
    <subcellularLocation>
        <location evidence="1">Nucleus</location>
    </subcellularLocation>
</comment>
<dbReference type="Pfam" id="PF00170">
    <property type="entry name" value="bZIP_1"/>
    <property type="match status" value="1"/>
</dbReference>
<sequence>MPLEAMEEEQNLASNHFDGKIDLNNSYPNASTTLSSNSSHSSSSFELENKVIFHSPFNSGQSLLEEADCLMGLQSYAKVRRKMHEMAVKQKLITEQDPKGYGLLHLSSEEKRALLQEGYKLPTTLPLTKSEEEALKVIRRKIKNKLSAQESRRKRKEYMNALEKKIQYYRTENSALKLKVKDLEQRNRSLSNELSNFKISIASNNRTGHV</sequence>
<evidence type="ECO:0000256" key="4">
    <source>
        <dbReference type="ARBA" id="ARBA00023163"/>
    </source>
</evidence>
<keyword evidence="6" id="KW-0175">Coiled coil</keyword>
<dbReference type="WBParaSite" id="EN70_9509">
    <property type="protein sequence ID" value="EN70_9509"/>
    <property type="gene ID" value="EN70_9509"/>
</dbReference>
<dbReference type="PROSITE" id="PS50217">
    <property type="entry name" value="BZIP"/>
    <property type="match status" value="1"/>
</dbReference>
<proteinExistence type="predicted"/>
<dbReference type="InterPro" id="IPR046347">
    <property type="entry name" value="bZIP_sf"/>
</dbReference>
<dbReference type="CDD" id="cd14689">
    <property type="entry name" value="bZIP_CREB3"/>
    <property type="match status" value="1"/>
</dbReference>
<keyword evidence="8" id="KW-1185">Reference proteome</keyword>
<dbReference type="SUPFAM" id="SSF57959">
    <property type="entry name" value="Leucine zipper domain"/>
    <property type="match status" value="1"/>
</dbReference>
<dbReference type="SMART" id="SM00338">
    <property type="entry name" value="BRLZ"/>
    <property type="match status" value="1"/>
</dbReference>
<organism evidence="8 9">
    <name type="scientific">Loa loa</name>
    <name type="common">Eye worm</name>
    <name type="synonym">Filaria loa</name>
    <dbReference type="NCBI Taxonomy" id="7209"/>
    <lineage>
        <taxon>Eukaryota</taxon>
        <taxon>Metazoa</taxon>
        <taxon>Ecdysozoa</taxon>
        <taxon>Nematoda</taxon>
        <taxon>Chromadorea</taxon>
        <taxon>Rhabditida</taxon>
        <taxon>Spirurina</taxon>
        <taxon>Spiruromorpha</taxon>
        <taxon>Filarioidea</taxon>
        <taxon>Onchocercidae</taxon>
        <taxon>Loa</taxon>
    </lineage>
</organism>
<evidence type="ECO:0000256" key="3">
    <source>
        <dbReference type="ARBA" id="ARBA00023125"/>
    </source>
</evidence>
<reference evidence="9" key="2">
    <citation type="submission" date="2016-11" db="UniProtKB">
        <authorList>
            <consortium name="WormBaseParasite"/>
        </authorList>
    </citation>
    <scope>IDENTIFICATION</scope>
</reference>
<evidence type="ECO:0000313" key="8">
    <source>
        <dbReference type="Proteomes" id="UP000095285"/>
    </source>
</evidence>
<evidence type="ECO:0000256" key="1">
    <source>
        <dbReference type="ARBA" id="ARBA00004123"/>
    </source>
</evidence>
<dbReference type="PANTHER" id="PTHR46004:SF3">
    <property type="entry name" value="CYCLIC AMP RESPONSE ELEMENT-BINDING PROTEIN A"/>
    <property type="match status" value="1"/>
</dbReference>
<protein>
    <submittedName>
        <fullName evidence="9">BZIP domain-containing protein</fullName>
    </submittedName>
</protein>